<reference evidence="1 2" key="1">
    <citation type="submission" date="2020-08" db="EMBL/GenBank/DDBJ databases">
        <title>Sequencing the genomes of 1000 actinobacteria strains.</title>
        <authorList>
            <person name="Klenk H.-P."/>
        </authorList>
    </citation>
    <scope>NUCLEOTIDE SEQUENCE [LARGE SCALE GENOMIC DNA]</scope>
    <source>
        <strain evidence="1 2">DSM 45267</strain>
    </source>
</reference>
<organism evidence="1 2">
    <name type="scientific">Prauserella sediminis</name>
    <dbReference type="NCBI Taxonomy" id="577680"/>
    <lineage>
        <taxon>Bacteria</taxon>
        <taxon>Bacillati</taxon>
        <taxon>Actinomycetota</taxon>
        <taxon>Actinomycetes</taxon>
        <taxon>Pseudonocardiales</taxon>
        <taxon>Pseudonocardiaceae</taxon>
        <taxon>Prauserella</taxon>
        <taxon>Prauserella salsuginis group</taxon>
    </lineage>
</organism>
<gene>
    <name evidence="1" type="ORF">FB384_003342</name>
</gene>
<keyword evidence="2" id="KW-1185">Reference proteome</keyword>
<evidence type="ECO:0000313" key="1">
    <source>
        <dbReference type="EMBL" id="MBB3664438.1"/>
    </source>
</evidence>
<dbReference type="Proteomes" id="UP000564573">
    <property type="component" value="Unassembled WGS sequence"/>
</dbReference>
<proteinExistence type="predicted"/>
<dbReference type="AlphaFoldDB" id="A0A839XTT3"/>
<protein>
    <submittedName>
        <fullName evidence="1">Uncharacterized protein</fullName>
    </submittedName>
</protein>
<dbReference type="EMBL" id="JACIBS010000001">
    <property type="protein sequence ID" value="MBB3664438.1"/>
    <property type="molecule type" value="Genomic_DNA"/>
</dbReference>
<evidence type="ECO:0000313" key="2">
    <source>
        <dbReference type="Proteomes" id="UP000564573"/>
    </source>
</evidence>
<comment type="caution">
    <text evidence="1">The sequence shown here is derived from an EMBL/GenBank/DDBJ whole genome shotgun (WGS) entry which is preliminary data.</text>
</comment>
<sequence>MPTRNRILAVTGAAVSVLMVALPAGKSFPW</sequence>
<name>A0A839XTT3_9PSEU</name>
<accession>A0A839XTT3</accession>